<dbReference type="GO" id="GO:0008270">
    <property type="term" value="F:zinc ion binding"/>
    <property type="evidence" value="ECO:0007669"/>
    <property type="project" value="UniProtKB-KW"/>
</dbReference>
<keyword evidence="6" id="KW-0539">Nucleus</keyword>
<dbReference type="PROSITE" id="PS50950">
    <property type="entry name" value="ZF_THAP"/>
    <property type="match status" value="1"/>
</dbReference>
<dbReference type="SUPFAM" id="SSF57716">
    <property type="entry name" value="Glucocorticoid receptor-like (DNA-binding domain)"/>
    <property type="match status" value="1"/>
</dbReference>
<keyword evidence="6" id="KW-0804">Transcription</keyword>
<reference evidence="8 9" key="1">
    <citation type="journal article" date="2019" name="Sci. Data">
        <title>Hybrid genome assembly and annotation of Danionella translucida.</title>
        <authorList>
            <person name="Kadobianskyi M."/>
            <person name="Schulze L."/>
            <person name="Schuelke M."/>
            <person name="Judkewitz B."/>
        </authorList>
    </citation>
    <scope>NUCLEOTIDE SEQUENCE [LARGE SCALE GENOMIC DNA]</scope>
    <source>
        <strain evidence="8 9">Bolton</strain>
    </source>
</reference>
<evidence type="ECO:0000313" key="9">
    <source>
        <dbReference type="Proteomes" id="UP000316079"/>
    </source>
</evidence>
<comment type="caution">
    <text evidence="8">The sequence shown here is derived from an EMBL/GenBank/DDBJ whole genome shotgun (WGS) entry which is preliminary data.</text>
</comment>
<dbReference type="GO" id="GO:0001935">
    <property type="term" value="P:endothelial cell proliferation"/>
    <property type="evidence" value="ECO:0007669"/>
    <property type="project" value="UniProtKB-UniRule"/>
</dbReference>
<dbReference type="Proteomes" id="UP000316079">
    <property type="component" value="Unassembled WGS sequence"/>
</dbReference>
<accession>A0A553Q284</accession>
<dbReference type="SMART" id="SM00980">
    <property type="entry name" value="THAP"/>
    <property type="match status" value="1"/>
</dbReference>
<dbReference type="GO" id="GO:0003700">
    <property type="term" value="F:DNA-binding transcription factor activity"/>
    <property type="evidence" value="ECO:0007669"/>
    <property type="project" value="UniProtKB-UniRule"/>
</dbReference>
<dbReference type="PANTHER" id="PTHR46600:SF11">
    <property type="entry name" value="THAP DOMAIN-CONTAINING PROTEIN 10"/>
    <property type="match status" value="1"/>
</dbReference>
<dbReference type="InterPro" id="IPR026516">
    <property type="entry name" value="THAP1/10"/>
</dbReference>
<dbReference type="SMART" id="SM00692">
    <property type="entry name" value="DM3"/>
    <property type="match status" value="1"/>
</dbReference>
<evidence type="ECO:0000256" key="2">
    <source>
        <dbReference type="ARBA" id="ARBA00022771"/>
    </source>
</evidence>
<evidence type="ECO:0000256" key="4">
    <source>
        <dbReference type="ARBA" id="ARBA00023125"/>
    </source>
</evidence>
<comment type="similarity">
    <text evidence="6">Belongs to the THAP1 family.</text>
</comment>
<evidence type="ECO:0000313" key="8">
    <source>
        <dbReference type="EMBL" id="TRY84054.1"/>
    </source>
</evidence>
<keyword evidence="3" id="KW-0862">Zinc</keyword>
<sequence>MPRNCYFFCRKFSALYSLPKDESVRNQWLCFIFSCRPQQPYNPKLCLCSRHFHDDCFTNLHAYKTGFAQRLCLIEGSVPSLFGPNSSLQSRSIVNAGEQIDSGRLTAVKVEFIKEEIEEVKIEETFAIKDEEVNTEEASSVKDELKIEETFRIKDEEMNAEETFQVKDEEVIDDPEKHTGVQTDMECEMIVNAGEQIDSGRLTAVKVEFIKEEIEEVKIEETFAIKDEEVNTEEASSVKDELKIEETFRIKDEEMNAAETFQVKDEEVIDDPEKHTDSINEVCWMPNRPTTGVGYNWNAAVLAKIDA</sequence>
<keyword evidence="2 5" id="KW-0863">Zinc-finger</keyword>
<evidence type="ECO:0000256" key="3">
    <source>
        <dbReference type="ARBA" id="ARBA00022833"/>
    </source>
</evidence>
<dbReference type="GO" id="GO:0005654">
    <property type="term" value="C:nucleoplasm"/>
    <property type="evidence" value="ECO:0007669"/>
    <property type="project" value="UniProtKB-SubCell"/>
</dbReference>
<evidence type="ECO:0000259" key="7">
    <source>
        <dbReference type="PROSITE" id="PS50950"/>
    </source>
</evidence>
<keyword evidence="6" id="KW-0175">Coiled coil</keyword>
<evidence type="ECO:0000256" key="5">
    <source>
        <dbReference type="PROSITE-ProRule" id="PRU00309"/>
    </source>
</evidence>
<dbReference type="InterPro" id="IPR006612">
    <property type="entry name" value="THAP_Znf"/>
</dbReference>
<evidence type="ECO:0000256" key="6">
    <source>
        <dbReference type="RuleBase" id="RU369073"/>
    </source>
</evidence>
<keyword evidence="6" id="KW-0131">Cell cycle</keyword>
<comment type="function">
    <text evidence="6">DNA-binding transcription regulator that regulates endothelial cell proliferation and G1/S cell-cycle progression. Specifically binds the 5'-[AT]NTNN[GT]GGCA[AGT]-3' core DNA sequence and acts by modulating expression of pRB-E2F cell-cycle target genes.</text>
</comment>
<evidence type="ECO:0000256" key="1">
    <source>
        <dbReference type="ARBA" id="ARBA00022723"/>
    </source>
</evidence>
<dbReference type="EMBL" id="SRMA01026438">
    <property type="protein sequence ID" value="TRY84054.1"/>
    <property type="molecule type" value="Genomic_DNA"/>
</dbReference>
<keyword evidence="4 5" id="KW-0238">DNA-binding</keyword>
<organism evidence="8 9">
    <name type="scientific">Danionella cerebrum</name>
    <dbReference type="NCBI Taxonomy" id="2873325"/>
    <lineage>
        <taxon>Eukaryota</taxon>
        <taxon>Metazoa</taxon>
        <taxon>Chordata</taxon>
        <taxon>Craniata</taxon>
        <taxon>Vertebrata</taxon>
        <taxon>Euteleostomi</taxon>
        <taxon>Actinopterygii</taxon>
        <taxon>Neopterygii</taxon>
        <taxon>Teleostei</taxon>
        <taxon>Ostariophysi</taxon>
        <taxon>Cypriniformes</taxon>
        <taxon>Danionidae</taxon>
        <taxon>Danioninae</taxon>
        <taxon>Danionella</taxon>
    </lineage>
</organism>
<keyword evidence="1" id="KW-0479">Metal-binding</keyword>
<dbReference type="OrthoDB" id="5982876at2759"/>
<comment type="subcellular location">
    <subcellularLocation>
        <location evidence="6">Nucleus</location>
        <location evidence="6">Nucleoplasm</location>
    </subcellularLocation>
</comment>
<dbReference type="Pfam" id="PF05485">
    <property type="entry name" value="THAP"/>
    <property type="match status" value="1"/>
</dbReference>
<proteinExistence type="inferred from homology"/>
<gene>
    <name evidence="8" type="ORF">DNTS_021082</name>
</gene>
<keyword evidence="9" id="KW-1185">Reference proteome</keyword>
<dbReference type="AlphaFoldDB" id="A0A553Q284"/>
<keyword evidence="6" id="KW-0805">Transcription regulation</keyword>
<feature type="domain" description="THAP-type" evidence="7">
    <location>
        <begin position="1"/>
        <end position="82"/>
    </location>
</feature>
<protein>
    <recommendedName>
        <fullName evidence="6">THAP domain-containing protein 1</fullName>
    </recommendedName>
</protein>
<dbReference type="PANTHER" id="PTHR46600">
    <property type="entry name" value="THAP DOMAIN-CONTAINING"/>
    <property type="match status" value="1"/>
</dbReference>
<dbReference type="GO" id="GO:0043565">
    <property type="term" value="F:sequence-specific DNA binding"/>
    <property type="evidence" value="ECO:0007669"/>
    <property type="project" value="UniProtKB-UniRule"/>
</dbReference>
<name>A0A553Q284_9TELE</name>